<sequence>MSIIEQVINHTKKAEHILETHFKAEGRGMHEKLSHAERYIPAPLLKKLRYVATIRNKMMHEHDFELSEPEIFLDTARKAVAQLEELVTDQTMQRAKTMQQDPASGLKPIPAAKPRRRFWRWVMVMLVLYMGYQWLINQKPTKHVQPLVIPEGTKTIKLVSELGQQNTEVRAALQKPQPKPSSASQTTKHEPKSSAKVTEKNIEVADKKDIPKPISNTDKNETSAWRKHMQQGRHTAIPNNYLEITDIRLSYREGSFRSTEPFIEITVNNKTELYLSSAKLDARLYIQGQKEPAVDTSAGRSRENLYIFFGDHGLKPNSTVTTRVSMGGFSEERWKSPDILNASDRQLILNLIGISDGMRKSVPIKSSSFDQLGVHSGLDTNTTTANQVAKVLPDISKLKTIFSNGDSVGIGNADLEILDVKLQYTKGSFGRIEPNIQVTVRNQSDKTLSSGYVHARLYLNNGRTPVFTTQKPLYVGFGERGLMSGETRTERVYIGGFDDRQWVSPDILNAQNRKVMLKLESLRDGMERTMQSPPASFFEP</sequence>
<accession>A0ABV7VP81</accession>
<feature type="region of interest" description="Disordered" evidence="1">
    <location>
        <begin position="171"/>
        <end position="222"/>
    </location>
</feature>
<feature type="transmembrane region" description="Helical" evidence="2">
    <location>
        <begin position="118"/>
        <end position="136"/>
    </location>
</feature>
<dbReference type="Proteomes" id="UP001595722">
    <property type="component" value="Unassembled WGS sequence"/>
</dbReference>
<proteinExistence type="predicted"/>
<comment type="caution">
    <text evidence="3">The sequence shown here is derived from an EMBL/GenBank/DDBJ whole genome shotgun (WGS) entry which is preliminary data.</text>
</comment>
<evidence type="ECO:0008006" key="5">
    <source>
        <dbReference type="Google" id="ProtNLM"/>
    </source>
</evidence>
<name>A0ABV7VP81_9GAMM</name>
<feature type="compositionally biased region" description="Basic and acidic residues" evidence="1">
    <location>
        <begin position="187"/>
        <end position="211"/>
    </location>
</feature>
<gene>
    <name evidence="3" type="ORF">ACFOMG_03060</name>
</gene>
<keyword evidence="4" id="KW-1185">Reference proteome</keyword>
<keyword evidence="2" id="KW-1133">Transmembrane helix</keyword>
<dbReference type="RefSeq" id="WP_376864737.1">
    <property type="nucleotide sequence ID" value="NZ_JBHRYB010000001.1"/>
</dbReference>
<protein>
    <recommendedName>
        <fullName evidence="5">DUF4145 domain-containing protein</fullName>
    </recommendedName>
</protein>
<keyword evidence="2" id="KW-0472">Membrane</keyword>
<keyword evidence="2" id="KW-0812">Transmembrane</keyword>
<organism evidence="3 4">
    <name type="scientific">Bacterioplanoides pacificum</name>
    <dbReference type="NCBI Taxonomy" id="1171596"/>
    <lineage>
        <taxon>Bacteria</taxon>
        <taxon>Pseudomonadati</taxon>
        <taxon>Pseudomonadota</taxon>
        <taxon>Gammaproteobacteria</taxon>
        <taxon>Oceanospirillales</taxon>
        <taxon>Oceanospirillaceae</taxon>
        <taxon>Bacterioplanoides</taxon>
    </lineage>
</organism>
<evidence type="ECO:0000313" key="3">
    <source>
        <dbReference type="EMBL" id="MFC3679090.1"/>
    </source>
</evidence>
<evidence type="ECO:0000313" key="4">
    <source>
        <dbReference type="Proteomes" id="UP001595722"/>
    </source>
</evidence>
<evidence type="ECO:0000256" key="2">
    <source>
        <dbReference type="SAM" id="Phobius"/>
    </source>
</evidence>
<reference evidence="4" key="1">
    <citation type="journal article" date="2019" name="Int. J. Syst. Evol. Microbiol.">
        <title>The Global Catalogue of Microorganisms (GCM) 10K type strain sequencing project: providing services to taxonomists for standard genome sequencing and annotation.</title>
        <authorList>
            <consortium name="The Broad Institute Genomics Platform"/>
            <consortium name="The Broad Institute Genome Sequencing Center for Infectious Disease"/>
            <person name="Wu L."/>
            <person name="Ma J."/>
        </authorList>
    </citation>
    <scope>NUCLEOTIDE SEQUENCE [LARGE SCALE GENOMIC DNA]</scope>
    <source>
        <strain evidence="4">KCTC 42424</strain>
    </source>
</reference>
<evidence type="ECO:0000256" key="1">
    <source>
        <dbReference type="SAM" id="MobiDB-lite"/>
    </source>
</evidence>
<dbReference type="EMBL" id="JBHRYB010000001">
    <property type="protein sequence ID" value="MFC3679090.1"/>
    <property type="molecule type" value="Genomic_DNA"/>
</dbReference>